<dbReference type="Gene3D" id="3.40.47.10">
    <property type="match status" value="1"/>
</dbReference>
<feature type="domain" description="Beta-ketoacyl synthase C-terminal" evidence="1">
    <location>
        <begin position="13"/>
        <end position="45"/>
    </location>
</feature>
<accession>A0A0M9X8S3</accession>
<dbReference type="SUPFAM" id="SSF53901">
    <property type="entry name" value="Thiolase-like"/>
    <property type="match status" value="1"/>
</dbReference>
<reference evidence="2 3" key="1">
    <citation type="submission" date="2015-07" db="EMBL/GenBank/DDBJ databases">
        <authorList>
            <person name="Noorani M."/>
        </authorList>
    </citation>
    <scope>NUCLEOTIDE SEQUENCE [LARGE SCALE GENOMIC DNA]</scope>
    <source>
        <strain evidence="2 3">NRRL B-24567</strain>
    </source>
</reference>
<protein>
    <recommendedName>
        <fullName evidence="1">Beta-ketoacyl synthase C-terminal domain-containing protein</fullName>
    </recommendedName>
</protein>
<gene>
    <name evidence="2" type="ORF">ADK41_15160</name>
</gene>
<dbReference type="InterPro" id="IPR014031">
    <property type="entry name" value="Ketoacyl_synth_C"/>
</dbReference>
<organism evidence="2 3">
    <name type="scientific">Streptomyces caelestis</name>
    <dbReference type="NCBI Taxonomy" id="36816"/>
    <lineage>
        <taxon>Bacteria</taxon>
        <taxon>Bacillati</taxon>
        <taxon>Actinomycetota</taxon>
        <taxon>Actinomycetes</taxon>
        <taxon>Kitasatosporales</taxon>
        <taxon>Streptomycetaceae</taxon>
        <taxon>Streptomyces</taxon>
    </lineage>
</organism>
<dbReference type="Proteomes" id="UP000037773">
    <property type="component" value="Unassembled WGS sequence"/>
</dbReference>
<proteinExistence type="predicted"/>
<keyword evidence="3" id="KW-1185">Reference proteome</keyword>
<evidence type="ECO:0000259" key="1">
    <source>
        <dbReference type="Pfam" id="PF02801"/>
    </source>
</evidence>
<evidence type="ECO:0000313" key="2">
    <source>
        <dbReference type="EMBL" id="KOT38829.1"/>
    </source>
</evidence>
<dbReference type="Pfam" id="PF02801">
    <property type="entry name" value="Ketoacyl-synt_C"/>
    <property type="match status" value="1"/>
</dbReference>
<name>A0A0M9X8S3_9ACTN</name>
<dbReference type="EMBL" id="LGCN01000166">
    <property type="protein sequence ID" value="KOT38829.1"/>
    <property type="molecule type" value="Genomic_DNA"/>
</dbReference>
<dbReference type="InterPro" id="IPR016039">
    <property type="entry name" value="Thiolase-like"/>
</dbReference>
<dbReference type="GO" id="GO:0016747">
    <property type="term" value="F:acyltransferase activity, transferring groups other than amino-acyl groups"/>
    <property type="evidence" value="ECO:0007669"/>
    <property type="project" value="UniProtKB-ARBA"/>
</dbReference>
<dbReference type="AlphaFoldDB" id="A0A0M9X8S3"/>
<evidence type="ECO:0000313" key="3">
    <source>
        <dbReference type="Proteomes" id="UP000037773"/>
    </source>
</evidence>
<sequence length="88" mass="8963">MCSGGGLCRSRPLKGHLGHRQGAAGGVEAVAAVLTLHHGVVPAMAGCGEVDDAIDLDVVRGNRGGCRTPVIRCRATRSGSGGTTRCRR</sequence>
<comment type="caution">
    <text evidence="2">The sequence shown here is derived from an EMBL/GenBank/DDBJ whole genome shotgun (WGS) entry which is preliminary data.</text>
</comment>